<dbReference type="EMBL" id="JBEHGX010000130">
    <property type="protein sequence ID" value="MER0128402.1"/>
    <property type="molecule type" value="Genomic_DNA"/>
</dbReference>
<name>A0ABV1PU86_9ENTR</name>
<protein>
    <recommendedName>
        <fullName evidence="3">Big-1 domain-containing protein</fullName>
    </recommendedName>
</protein>
<evidence type="ECO:0000313" key="1">
    <source>
        <dbReference type="EMBL" id="MER0128402.1"/>
    </source>
</evidence>
<gene>
    <name evidence="1" type="ORF">ABQG75_22175</name>
</gene>
<dbReference type="SUPFAM" id="SSF49464">
    <property type="entry name" value="Carboxypeptidase regulatory domain-like"/>
    <property type="match status" value="1"/>
</dbReference>
<feature type="non-terminal residue" evidence="1">
    <location>
        <position position="1"/>
    </location>
</feature>
<sequence>VGIAYDSLLQTVKRDQVQVSLTDCLDAQGNSTQTFTNISTQVLIDPYGTVFDAKTGLPVAGATVTLLDQNGQPIADNIAYKLDEQTGELVTIPAKQITNSEGKFIYPLVKAGT</sequence>
<evidence type="ECO:0008006" key="3">
    <source>
        <dbReference type="Google" id="ProtNLM"/>
    </source>
</evidence>
<keyword evidence="2" id="KW-1185">Reference proteome</keyword>
<proteinExistence type="predicted"/>
<organism evidence="1 2">
    <name type="scientific">Franconibacter daqui</name>
    <dbReference type="NCBI Taxonomy" id="2047724"/>
    <lineage>
        <taxon>Bacteria</taxon>
        <taxon>Pseudomonadati</taxon>
        <taxon>Pseudomonadota</taxon>
        <taxon>Gammaproteobacteria</taxon>
        <taxon>Enterobacterales</taxon>
        <taxon>Enterobacteriaceae</taxon>
        <taxon>Franconibacter</taxon>
    </lineage>
</organism>
<dbReference type="Proteomes" id="UP001447374">
    <property type="component" value="Unassembled WGS sequence"/>
</dbReference>
<feature type="non-terminal residue" evidence="1">
    <location>
        <position position="113"/>
    </location>
</feature>
<dbReference type="InterPro" id="IPR008969">
    <property type="entry name" value="CarboxyPept-like_regulatory"/>
</dbReference>
<accession>A0ABV1PU86</accession>
<reference evidence="1 2" key="1">
    <citation type="submission" date="2024-06" db="EMBL/GenBank/DDBJ databases">
        <title>Fanconibacter daqui strain Q02 whole shotgun sequencing project.</title>
        <authorList>
            <person name="Rodrigues J.W.A."/>
            <person name="Viana L.C."/>
            <person name="Vieira E.C."/>
            <person name="Souza F.O.L."/>
            <person name="Alegria O.C."/>
            <person name="Patroca S."/>
            <person name="Cruz A.C.R."/>
            <person name="Nunes A.R.C."/>
        </authorList>
    </citation>
    <scope>NUCLEOTIDE SEQUENCE [LARGE SCALE GENOMIC DNA]</scope>
    <source>
        <strain evidence="1 2">Q02</strain>
    </source>
</reference>
<comment type="caution">
    <text evidence="1">The sequence shown here is derived from an EMBL/GenBank/DDBJ whole genome shotgun (WGS) entry which is preliminary data.</text>
</comment>
<evidence type="ECO:0000313" key="2">
    <source>
        <dbReference type="Proteomes" id="UP001447374"/>
    </source>
</evidence>
<dbReference type="RefSeq" id="WP_349951877.1">
    <property type="nucleotide sequence ID" value="NZ_JBEHGX010000130.1"/>
</dbReference>